<dbReference type="PANTHER" id="PTHR38626">
    <property type="entry name" value="SKN-1 DEPENDENT ZYGOTIC TRANSCRIPT-RELATED"/>
    <property type="match status" value="1"/>
</dbReference>
<dbReference type="PANTHER" id="PTHR38626:SF4">
    <property type="entry name" value="SKN-1 DEPENDENT ZYGOTIC TRANSCRIPT"/>
    <property type="match status" value="1"/>
</dbReference>
<name>A0A8R1EX89_CAEJA</name>
<dbReference type="Proteomes" id="UP000005237">
    <property type="component" value="Unassembled WGS sequence"/>
</dbReference>
<reference evidence="3" key="1">
    <citation type="submission" date="2010-08" db="EMBL/GenBank/DDBJ databases">
        <authorList>
            <consortium name="Caenorhabditis japonica Sequencing Consortium"/>
            <person name="Wilson R.K."/>
        </authorList>
    </citation>
    <scope>NUCLEOTIDE SEQUENCE [LARGE SCALE GENOMIC DNA]</scope>
    <source>
        <strain evidence="3">DF5081</strain>
    </source>
</reference>
<sequence>MCGPKQRVDEKGVESSDGCCRRLHKNIAAVTNDGLGAKSQSNELKIREECTTFWNRTNACMSPLFRISTDVNSPTQFASRAWPLSDLLSTQQSFFTSQWHGQLESVRVSAHIEASAALNPFGRVAECDQGVHPKIAFNLSRLNARTVVIDSQCFHAKVLVKFDTKCPYCPAAKAKKLRLCW</sequence>
<protein>
    <recommendedName>
        <fullName evidence="1">C2 domain-containing protein</fullName>
    </recommendedName>
</protein>
<dbReference type="AlphaFoldDB" id="A0A8R1EX89"/>
<dbReference type="InterPro" id="IPR057569">
    <property type="entry name" value="C2_nem"/>
</dbReference>
<evidence type="ECO:0000259" key="1">
    <source>
        <dbReference type="Pfam" id="PF25330"/>
    </source>
</evidence>
<organism evidence="2 3">
    <name type="scientific">Caenorhabditis japonica</name>
    <dbReference type="NCBI Taxonomy" id="281687"/>
    <lineage>
        <taxon>Eukaryota</taxon>
        <taxon>Metazoa</taxon>
        <taxon>Ecdysozoa</taxon>
        <taxon>Nematoda</taxon>
        <taxon>Chromadorea</taxon>
        <taxon>Rhabditida</taxon>
        <taxon>Rhabditina</taxon>
        <taxon>Rhabditomorpha</taxon>
        <taxon>Rhabditoidea</taxon>
        <taxon>Rhabditidae</taxon>
        <taxon>Peloderinae</taxon>
        <taxon>Caenorhabditis</taxon>
    </lineage>
</organism>
<proteinExistence type="predicted"/>
<dbReference type="Pfam" id="PF25330">
    <property type="entry name" value="C2_nem"/>
    <property type="match status" value="1"/>
</dbReference>
<reference evidence="2" key="2">
    <citation type="submission" date="2022-06" db="UniProtKB">
        <authorList>
            <consortium name="EnsemblMetazoa"/>
        </authorList>
    </citation>
    <scope>IDENTIFICATION</scope>
    <source>
        <strain evidence="2">DF5081</strain>
    </source>
</reference>
<feature type="domain" description="C2" evidence="1">
    <location>
        <begin position="41"/>
        <end position="165"/>
    </location>
</feature>
<keyword evidence="3" id="KW-1185">Reference proteome</keyword>
<evidence type="ECO:0000313" key="3">
    <source>
        <dbReference type="Proteomes" id="UP000005237"/>
    </source>
</evidence>
<accession>A0A8R1EX89</accession>
<dbReference type="EnsemblMetazoa" id="CJA42646.1">
    <property type="protein sequence ID" value="CJA42646.1"/>
    <property type="gene ID" value="WBGene00218494"/>
</dbReference>
<evidence type="ECO:0000313" key="2">
    <source>
        <dbReference type="EnsemblMetazoa" id="CJA42646.1"/>
    </source>
</evidence>
<dbReference type="InterPro" id="IPR040426">
    <property type="entry name" value="C05B5.4-like"/>
</dbReference>